<protein>
    <submittedName>
        <fullName evidence="2">SAM-dependent methyltransferase</fullName>
    </submittedName>
</protein>
<dbReference type="SUPFAM" id="SSF53335">
    <property type="entry name" value="S-adenosyl-L-methionine-dependent methyltransferases"/>
    <property type="match status" value="1"/>
</dbReference>
<keyword evidence="2" id="KW-0808">Transferase</keyword>
<dbReference type="InterPro" id="IPR025714">
    <property type="entry name" value="Methyltranfer_dom"/>
</dbReference>
<reference evidence="2 3" key="1">
    <citation type="submission" date="2017-07" db="EMBL/GenBank/DDBJ databases">
        <title>Annotated genome sequence of Bacterioplanes sanyensis isolated from Red Sea.</title>
        <authorList>
            <person name="Rehman Z.U."/>
        </authorList>
    </citation>
    <scope>NUCLEOTIDE SEQUENCE [LARGE SCALE GENOMIC DNA]</scope>
    <source>
        <strain evidence="2 3">NV9</strain>
    </source>
</reference>
<dbReference type="PANTHER" id="PTHR43861">
    <property type="entry name" value="TRANS-ACONITATE 2-METHYLTRANSFERASE-RELATED"/>
    <property type="match status" value="1"/>
</dbReference>
<keyword evidence="2" id="KW-0489">Methyltransferase</keyword>
<dbReference type="AlphaFoldDB" id="A0A222FGT5"/>
<dbReference type="EMBL" id="CP022530">
    <property type="protein sequence ID" value="ASP37832.1"/>
    <property type="molecule type" value="Genomic_DNA"/>
</dbReference>
<evidence type="ECO:0000259" key="1">
    <source>
        <dbReference type="Pfam" id="PF13847"/>
    </source>
</evidence>
<evidence type="ECO:0000313" key="2">
    <source>
        <dbReference type="EMBL" id="ASP37832.1"/>
    </source>
</evidence>
<evidence type="ECO:0000313" key="3">
    <source>
        <dbReference type="Proteomes" id="UP000202440"/>
    </source>
</evidence>
<dbReference type="Gene3D" id="3.40.50.150">
    <property type="entry name" value="Vaccinia Virus protein VP39"/>
    <property type="match status" value="1"/>
</dbReference>
<gene>
    <name evidence="2" type="ORF">CHH28_03705</name>
</gene>
<keyword evidence="3" id="KW-1185">Reference proteome</keyword>
<name>A0A222FGT5_9GAMM</name>
<feature type="domain" description="Methyltransferase" evidence="1">
    <location>
        <begin position="40"/>
        <end position="152"/>
    </location>
</feature>
<dbReference type="OrthoDB" id="5642573at2"/>
<dbReference type="KEGG" id="bsan:CHH28_03705"/>
<dbReference type="GO" id="GO:0008168">
    <property type="term" value="F:methyltransferase activity"/>
    <property type="evidence" value="ECO:0007669"/>
    <property type="project" value="UniProtKB-KW"/>
</dbReference>
<dbReference type="CDD" id="cd02440">
    <property type="entry name" value="AdoMet_MTases"/>
    <property type="match status" value="1"/>
</dbReference>
<proteinExistence type="predicted"/>
<dbReference type="RefSeq" id="WP_094059041.1">
    <property type="nucleotide sequence ID" value="NZ_CP022530.1"/>
</dbReference>
<dbReference type="InterPro" id="IPR029063">
    <property type="entry name" value="SAM-dependent_MTases_sf"/>
</dbReference>
<accession>A0A222FGT5</accession>
<dbReference type="GO" id="GO:0032259">
    <property type="term" value="P:methylation"/>
    <property type="evidence" value="ECO:0007669"/>
    <property type="project" value="UniProtKB-KW"/>
</dbReference>
<organism evidence="2 3">
    <name type="scientific">Bacterioplanes sanyensis</name>
    <dbReference type="NCBI Taxonomy" id="1249553"/>
    <lineage>
        <taxon>Bacteria</taxon>
        <taxon>Pseudomonadati</taxon>
        <taxon>Pseudomonadota</taxon>
        <taxon>Gammaproteobacteria</taxon>
        <taxon>Oceanospirillales</taxon>
        <taxon>Oceanospirillaceae</taxon>
        <taxon>Bacterioplanes</taxon>
    </lineage>
</organism>
<dbReference type="Pfam" id="PF13847">
    <property type="entry name" value="Methyltransf_31"/>
    <property type="match status" value="1"/>
</dbReference>
<sequence>MAITSTDFWDKTAQRYSQQAIADPDTYARKLAATQALMQPDMQVLELGCGTGSTALEHAAHVAHITASDISPAMIAIARDKAKQQGVNNIDFQAASIDSFDAPENSFDMILALNLLHLVPDRAAALQNIQRLLKPGGLFISSTACLADRMWYLRPVIKIMQWLNKAPAVSFSKQKDFLAEVSDAGFDIQQQWSHGQANCVFLVARKLDS</sequence>
<dbReference type="Proteomes" id="UP000202440">
    <property type="component" value="Chromosome"/>
</dbReference>
<dbReference type="PANTHER" id="PTHR43861:SF1">
    <property type="entry name" value="TRANS-ACONITATE 2-METHYLTRANSFERASE"/>
    <property type="match status" value="1"/>
</dbReference>